<protein>
    <submittedName>
        <fullName evidence="1">Uncharacterized protein</fullName>
    </submittedName>
</protein>
<evidence type="ECO:0000313" key="4">
    <source>
        <dbReference type="EMBL" id="CAB5238124.1"/>
    </source>
</evidence>
<proteinExistence type="predicted"/>
<sequence>MATSGSATFNLDLTEIVEEAYERTGSELRTGYDLRTARRSLNLLFADWANRGVNMWTFEQGSITLVPGLPTYPVPLDTVDLLEHVIRTGEGSVATQADLTITRISVSTYATIPNKLQQARPIQLWFQRLDGSTTASITTLSATITSTDTTLTVTSATNLASAGYILIGSETIYYGYTTGNTLYNCVRAQNGTTAAAHTAGDSVYTQNLPCVTVWPTPDDSQTYTLVYWRMRRIDDAGGGVNTMDVPFRFLNCLVAGLAYYLALKVPNAIARLDILKSQYDEAWELASTEDRETAALRFVPRQTYI</sequence>
<evidence type="ECO:0000313" key="2">
    <source>
        <dbReference type="EMBL" id="CAB4195168.1"/>
    </source>
</evidence>
<dbReference type="EMBL" id="LR796819">
    <property type="protein sequence ID" value="CAB4168201.1"/>
    <property type="molecule type" value="Genomic_DNA"/>
</dbReference>
<reference evidence="1" key="1">
    <citation type="submission" date="2020-04" db="EMBL/GenBank/DDBJ databases">
        <authorList>
            <person name="Chiriac C."/>
            <person name="Salcher M."/>
            <person name="Ghai R."/>
            <person name="Kavagutti S V."/>
        </authorList>
    </citation>
    <scope>NUCLEOTIDE SEQUENCE</scope>
</reference>
<dbReference type="EMBL" id="LR797358">
    <property type="protein sequence ID" value="CAB4205359.1"/>
    <property type="molecule type" value="Genomic_DNA"/>
</dbReference>
<evidence type="ECO:0000313" key="1">
    <source>
        <dbReference type="EMBL" id="CAB4168201.1"/>
    </source>
</evidence>
<name>A0A6J5PFD0_9CAUD</name>
<organism evidence="1">
    <name type="scientific">uncultured Caudovirales phage</name>
    <dbReference type="NCBI Taxonomy" id="2100421"/>
    <lineage>
        <taxon>Viruses</taxon>
        <taxon>Duplodnaviria</taxon>
        <taxon>Heunggongvirae</taxon>
        <taxon>Uroviricota</taxon>
        <taxon>Caudoviricetes</taxon>
        <taxon>Peduoviridae</taxon>
        <taxon>Maltschvirus</taxon>
        <taxon>Maltschvirus maltsch</taxon>
    </lineage>
</organism>
<dbReference type="EMBL" id="LR797223">
    <property type="protein sequence ID" value="CAB4195168.1"/>
    <property type="molecule type" value="Genomic_DNA"/>
</dbReference>
<evidence type="ECO:0000313" key="3">
    <source>
        <dbReference type="EMBL" id="CAB4205359.1"/>
    </source>
</evidence>
<accession>A0A6J5PFD0</accession>
<gene>
    <name evidence="2" type="ORF">UFOVP1276_78</name>
    <name evidence="3" type="ORF">UFOVP1403_76</name>
    <name evidence="4" type="ORF">UFOVP1507_60</name>
    <name evidence="1" type="ORF">UFOVP875_20</name>
</gene>
<dbReference type="EMBL" id="LR798457">
    <property type="protein sequence ID" value="CAB5238124.1"/>
    <property type="molecule type" value="Genomic_DNA"/>
</dbReference>